<protein>
    <recommendedName>
        <fullName evidence="1">Heat shock protein HspQ</fullName>
    </recommendedName>
</protein>
<dbReference type="InterPro" id="IPR053189">
    <property type="entry name" value="Clp_protease_adapter_ClpF"/>
</dbReference>
<dbReference type="GO" id="GO:0003677">
    <property type="term" value="F:DNA binding"/>
    <property type="evidence" value="ECO:0007669"/>
    <property type="project" value="UniProtKB-UniRule"/>
</dbReference>
<accession>A0AAE3L613</accession>
<dbReference type="Gene3D" id="2.30.30.390">
    <property type="entry name" value="Hemimethylated DNA-binding domain"/>
    <property type="match status" value="1"/>
</dbReference>
<dbReference type="SUPFAM" id="SSF141255">
    <property type="entry name" value="YccV-like"/>
    <property type="match status" value="1"/>
</dbReference>
<keyword evidence="4" id="KW-1185">Reference proteome</keyword>
<evidence type="ECO:0000313" key="4">
    <source>
        <dbReference type="Proteomes" id="UP001204445"/>
    </source>
</evidence>
<dbReference type="Pfam" id="PF08755">
    <property type="entry name" value="YccV-like"/>
    <property type="match status" value="1"/>
</dbReference>
<evidence type="ECO:0000259" key="2">
    <source>
        <dbReference type="SMART" id="SM00992"/>
    </source>
</evidence>
<name>A0AAE3L613_9GAMM</name>
<dbReference type="EMBL" id="JANUCT010000022">
    <property type="protein sequence ID" value="MCS3904437.1"/>
    <property type="molecule type" value="Genomic_DNA"/>
</dbReference>
<dbReference type="AlphaFoldDB" id="A0AAE3L613"/>
<dbReference type="PANTHER" id="PTHR48439:SF1">
    <property type="entry name" value="HEMIMETHYLATED DNA-BINDING DOMAIN-CONTAINING PROTEIN"/>
    <property type="match status" value="1"/>
</dbReference>
<dbReference type="Proteomes" id="UP001204445">
    <property type="component" value="Unassembled WGS sequence"/>
</dbReference>
<dbReference type="NCBIfam" id="TIGR02097">
    <property type="entry name" value="yccV"/>
    <property type="match status" value="1"/>
</dbReference>
<comment type="caution">
    <text evidence="3">The sequence shown here is derived from an EMBL/GenBank/DDBJ whole genome shotgun (WGS) entry which is preliminary data.</text>
</comment>
<reference evidence="3" key="1">
    <citation type="submission" date="2022-08" db="EMBL/GenBank/DDBJ databases">
        <title>Genomic Encyclopedia of Type Strains, Phase III (KMG-III): the genomes of soil and plant-associated and newly described type strains.</title>
        <authorList>
            <person name="Whitman W."/>
        </authorList>
    </citation>
    <scope>NUCLEOTIDE SEQUENCE</scope>
    <source>
        <strain evidence="3">HMT 1</strain>
    </source>
</reference>
<dbReference type="PANTHER" id="PTHR48439">
    <property type="entry name" value="HEMIMETHYLATED DNA-BINDING DOMAIN-CONTAINING PROTEIN"/>
    <property type="match status" value="1"/>
</dbReference>
<organism evidence="3 4">
    <name type="scientific">Methylohalomonas lacus</name>
    <dbReference type="NCBI Taxonomy" id="398773"/>
    <lineage>
        <taxon>Bacteria</taxon>
        <taxon>Pseudomonadati</taxon>
        <taxon>Pseudomonadota</taxon>
        <taxon>Gammaproteobacteria</taxon>
        <taxon>Methylohalomonadales</taxon>
        <taxon>Methylohalomonadaceae</taxon>
        <taxon>Methylohalomonas</taxon>
    </lineage>
</organism>
<gene>
    <name evidence="3" type="ORF">J2T55_002473</name>
</gene>
<dbReference type="InterPro" id="IPR011722">
    <property type="entry name" value="Hemimethylated_DNA-bd_dom"/>
</dbReference>
<proteinExistence type="predicted"/>
<sequence>MEITQPEITEARFSIGQLIHHRLFDYRGVIVDIDPVFMGSDEWYEQVAESRPPKDQPWYRVLVDGASHETYVAERHLEDDAEQTPVKHPMVDSFFQSFEQGKYQLQGPVN</sequence>
<dbReference type="InterPro" id="IPR036623">
    <property type="entry name" value="Hemimethylated_DNA-bd_sf"/>
</dbReference>
<feature type="domain" description="Hemimethylated DNA-binding" evidence="2">
    <location>
        <begin position="10"/>
        <end position="106"/>
    </location>
</feature>
<dbReference type="SMART" id="SM00992">
    <property type="entry name" value="YccV-like"/>
    <property type="match status" value="1"/>
</dbReference>
<evidence type="ECO:0000313" key="3">
    <source>
        <dbReference type="EMBL" id="MCS3904437.1"/>
    </source>
</evidence>
<keyword evidence="3" id="KW-0346">Stress response</keyword>
<evidence type="ECO:0000256" key="1">
    <source>
        <dbReference type="NCBIfam" id="TIGR02097"/>
    </source>
</evidence>